<dbReference type="Proteomes" id="UP000663843">
    <property type="component" value="Unassembled WGS sequence"/>
</dbReference>
<evidence type="ECO:0000256" key="1">
    <source>
        <dbReference type="SAM" id="MobiDB-lite"/>
    </source>
</evidence>
<reference evidence="2" key="1">
    <citation type="submission" date="2021-01" db="EMBL/GenBank/DDBJ databases">
        <authorList>
            <person name="Kaushik A."/>
        </authorList>
    </citation>
    <scope>NUCLEOTIDE SEQUENCE</scope>
    <source>
        <strain evidence="2">AG2-2IIIB</strain>
    </source>
</reference>
<feature type="region of interest" description="Disordered" evidence="1">
    <location>
        <begin position="188"/>
        <end position="225"/>
    </location>
</feature>
<organism evidence="2 3">
    <name type="scientific">Rhizoctonia solani</name>
    <dbReference type="NCBI Taxonomy" id="456999"/>
    <lineage>
        <taxon>Eukaryota</taxon>
        <taxon>Fungi</taxon>
        <taxon>Dikarya</taxon>
        <taxon>Basidiomycota</taxon>
        <taxon>Agaricomycotina</taxon>
        <taxon>Agaricomycetes</taxon>
        <taxon>Cantharellales</taxon>
        <taxon>Ceratobasidiaceae</taxon>
        <taxon>Rhizoctonia</taxon>
    </lineage>
</organism>
<evidence type="ECO:0000313" key="2">
    <source>
        <dbReference type="EMBL" id="CAE6457249.1"/>
    </source>
</evidence>
<name>A0A8H3BI47_9AGAM</name>
<evidence type="ECO:0008006" key="4">
    <source>
        <dbReference type="Google" id="ProtNLM"/>
    </source>
</evidence>
<evidence type="ECO:0000313" key="3">
    <source>
        <dbReference type="Proteomes" id="UP000663843"/>
    </source>
</evidence>
<sequence>MVQDNKLSTAVYTPPSLPAYLTSTHDLKSIVGIPSDEDIKAIHATVRAVNGMSHIPGMHDPELSVQLAKHLFDVQMAVYRSQYSFSLFPGDIVYTPPPLPSHIPITLQPVVGAPSDEELKLVHSMVRAAENLANSPSMFDPDLSLKLSQHFFNINIARYIRDSIHGQLASQVNSPQPEQSASIRPTPIIQAGPATSDNDDQPHPSDPNDHSALAPPSEESLPPTDNLSLRHVMNEVKNTQEETNRLLREAGETLKNVNCTLISTQLSYYLASTKSAYPGYCDIYFRANDRGELPTDHDLPSVDILNLGSRSEHQIARFLQFYGIGTDLIENGEEPKIKPGRKGDAVKILRNHIIGI</sequence>
<accession>A0A8H3BI47</accession>
<comment type="caution">
    <text evidence="2">The sequence shown here is derived from an EMBL/GenBank/DDBJ whole genome shotgun (WGS) entry which is preliminary data.</text>
</comment>
<feature type="compositionally biased region" description="Basic and acidic residues" evidence="1">
    <location>
        <begin position="200"/>
        <end position="209"/>
    </location>
</feature>
<dbReference type="EMBL" id="CAJMWT010002887">
    <property type="protein sequence ID" value="CAE6457249.1"/>
    <property type="molecule type" value="Genomic_DNA"/>
</dbReference>
<proteinExistence type="predicted"/>
<dbReference type="AlphaFoldDB" id="A0A8H3BI47"/>
<protein>
    <recommendedName>
        <fullName evidence="4">Laminin domain protein</fullName>
    </recommendedName>
</protein>
<gene>
    <name evidence="2" type="ORF">RDB_LOCUS92747</name>
</gene>